<organism evidence="1 2">
    <name type="scientific">Vitis vinifera</name>
    <name type="common">Grape</name>
    <dbReference type="NCBI Taxonomy" id="29760"/>
    <lineage>
        <taxon>Eukaryota</taxon>
        <taxon>Viridiplantae</taxon>
        <taxon>Streptophyta</taxon>
        <taxon>Embryophyta</taxon>
        <taxon>Tracheophyta</taxon>
        <taxon>Spermatophyta</taxon>
        <taxon>Magnoliopsida</taxon>
        <taxon>eudicotyledons</taxon>
        <taxon>Gunneridae</taxon>
        <taxon>Pentapetalae</taxon>
        <taxon>rosids</taxon>
        <taxon>Vitales</taxon>
        <taxon>Vitaceae</taxon>
        <taxon>Viteae</taxon>
        <taxon>Vitis</taxon>
    </lineage>
</organism>
<evidence type="ECO:0000313" key="1">
    <source>
        <dbReference type="EMBL" id="RVW22600.1"/>
    </source>
</evidence>
<evidence type="ECO:0000313" key="2">
    <source>
        <dbReference type="Proteomes" id="UP000288805"/>
    </source>
</evidence>
<proteinExistence type="predicted"/>
<dbReference type="AlphaFoldDB" id="A0A438CHA1"/>
<sequence length="42" mass="4912">MVLRDFNDVFPEDVPRLPLKSDMEFTIKLVSRTTLISKAPYK</sequence>
<dbReference type="EMBL" id="QGNW01002226">
    <property type="protein sequence ID" value="RVW22600.1"/>
    <property type="molecule type" value="Genomic_DNA"/>
</dbReference>
<name>A0A438CHA1_VITVI</name>
<gene>
    <name evidence="1" type="ORF">CK203_109504</name>
</gene>
<accession>A0A438CHA1</accession>
<reference evidence="1 2" key="1">
    <citation type="journal article" date="2018" name="PLoS Genet.">
        <title>Population sequencing reveals clonal diversity and ancestral inbreeding in the grapevine cultivar Chardonnay.</title>
        <authorList>
            <person name="Roach M.J."/>
            <person name="Johnson D.L."/>
            <person name="Bohlmann J."/>
            <person name="van Vuuren H.J."/>
            <person name="Jones S.J."/>
            <person name="Pretorius I.S."/>
            <person name="Schmidt S.A."/>
            <person name="Borneman A.R."/>
        </authorList>
    </citation>
    <scope>NUCLEOTIDE SEQUENCE [LARGE SCALE GENOMIC DNA]</scope>
    <source>
        <strain evidence="2">cv. Chardonnay</strain>
        <tissue evidence="1">Leaf</tissue>
    </source>
</reference>
<protein>
    <submittedName>
        <fullName evidence="1">Uncharacterized protein</fullName>
    </submittedName>
</protein>
<dbReference type="Proteomes" id="UP000288805">
    <property type="component" value="Unassembled WGS sequence"/>
</dbReference>
<comment type="caution">
    <text evidence="1">The sequence shown here is derived from an EMBL/GenBank/DDBJ whole genome shotgun (WGS) entry which is preliminary data.</text>
</comment>